<dbReference type="EMBL" id="QXGA01000833">
    <property type="protein sequence ID" value="KAE9139310.1"/>
    <property type="molecule type" value="Genomic_DNA"/>
</dbReference>
<dbReference type="Proteomes" id="UP000440732">
    <property type="component" value="Unassembled WGS sequence"/>
</dbReference>
<dbReference type="Proteomes" id="UP000488956">
    <property type="component" value="Unassembled WGS sequence"/>
</dbReference>
<evidence type="ECO:0000313" key="15">
    <source>
        <dbReference type="Proteomes" id="UP000441208"/>
    </source>
</evidence>
<gene>
    <name evidence="9" type="ORF">PF001_g14120</name>
    <name evidence="8" type="ORF">PF002_g16166</name>
    <name evidence="7" type="ORF">PF004_g13807</name>
    <name evidence="6" type="ORF">PF005_g14569</name>
    <name evidence="5" type="ORF">PF006_g13771</name>
    <name evidence="3" type="ORF">PF007_g14984</name>
    <name evidence="2" type="ORF">PF009_g15975</name>
    <name evidence="4" type="ORF">PF010_g14289</name>
</gene>
<protein>
    <recommendedName>
        <fullName evidence="18">Secreted protein</fullName>
    </recommendedName>
</protein>
<evidence type="ECO:0000313" key="12">
    <source>
        <dbReference type="Proteomes" id="UP000437068"/>
    </source>
</evidence>
<dbReference type="Proteomes" id="UP000476176">
    <property type="component" value="Unassembled WGS sequence"/>
</dbReference>
<evidence type="ECO:0000313" key="6">
    <source>
        <dbReference type="EMBL" id="KAE9202413.1"/>
    </source>
</evidence>
<dbReference type="EMBL" id="QXFZ01000898">
    <property type="protein sequence ID" value="KAE9101827.1"/>
    <property type="molecule type" value="Genomic_DNA"/>
</dbReference>
<dbReference type="Proteomes" id="UP000437068">
    <property type="component" value="Unassembled WGS sequence"/>
</dbReference>
<evidence type="ECO:0000313" key="5">
    <source>
        <dbReference type="EMBL" id="KAE9139310.1"/>
    </source>
</evidence>
<evidence type="ECO:0000313" key="2">
    <source>
        <dbReference type="EMBL" id="KAE8934035.1"/>
    </source>
</evidence>
<dbReference type="Proteomes" id="UP000429523">
    <property type="component" value="Unassembled WGS sequence"/>
</dbReference>
<evidence type="ECO:0000313" key="17">
    <source>
        <dbReference type="Proteomes" id="UP000488956"/>
    </source>
</evidence>
<evidence type="ECO:0000313" key="10">
    <source>
        <dbReference type="Proteomes" id="UP000429523"/>
    </source>
</evidence>
<organism evidence="9 12">
    <name type="scientific">Phytophthora fragariae</name>
    <dbReference type="NCBI Taxonomy" id="53985"/>
    <lineage>
        <taxon>Eukaryota</taxon>
        <taxon>Sar</taxon>
        <taxon>Stramenopiles</taxon>
        <taxon>Oomycota</taxon>
        <taxon>Peronosporomycetes</taxon>
        <taxon>Peronosporales</taxon>
        <taxon>Peronosporaceae</taxon>
        <taxon>Phytophthora</taxon>
    </lineage>
</organism>
<dbReference type="Proteomes" id="UP000433483">
    <property type="component" value="Unassembled WGS sequence"/>
</dbReference>
<dbReference type="Proteomes" id="UP000440367">
    <property type="component" value="Unassembled WGS sequence"/>
</dbReference>
<evidence type="ECO:0000313" key="14">
    <source>
        <dbReference type="Proteomes" id="UP000440732"/>
    </source>
</evidence>
<evidence type="ECO:0000313" key="13">
    <source>
        <dbReference type="Proteomes" id="UP000440367"/>
    </source>
</evidence>
<feature type="chain" id="PRO_5036167429" description="Secreted protein" evidence="1">
    <location>
        <begin position="32"/>
        <end position="58"/>
    </location>
</feature>
<keyword evidence="11" id="KW-1185">Reference proteome</keyword>
<dbReference type="EMBL" id="QXFX01000876">
    <property type="protein sequence ID" value="KAE9101927.1"/>
    <property type="molecule type" value="Genomic_DNA"/>
</dbReference>
<dbReference type="OrthoDB" id="10268229at2759"/>
<feature type="signal peptide" evidence="1">
    <location>
        <begin position="1"/>
        <end position="31"/>
    </location>
</feature>
<evidence type="ECO:0000313" key="9">
    <source>
        <dbReference type="EMBL" id="KAE9302174.1"/>
    </source>
</evidence>
<evidence type="ECO:0000256" key="1">
    <source>
        <dbReference type="SAM" id="SignalP"/>
    </source>
</evidence>
<dbReference type="EMBL" id="QXGB01000867">
    <property type="protein sequence ID" value="KAE9202413.1"/>
    <property type="molecule type" value="Genomic_DNA"/>
</dbReference>
<evidence type="ECO:0000313" key="11">
    <source>
        <dbReference type="Proteomes" id="UP000433483"/>
    </source>
</evidence>
<name>A0A6A4DAS1_9STRA</name>
<evidence type="ECO:0008006" key="18">
    <source>
        <dbReference type="Google" id="ProtNLM"/>
    </source>
</evidence>
<sequence length="58" mass="6676">MDNLHAHNARPCMNFMMTILFAIFCIQIGCCNVARCRQFVYPSLTKPHTVCMYCTVIC</sequence>
<evidence type="ECO:0000313" key="7">
    <source>
        <dbReference type="EMBL" id="KAE9218675.1"/>
    </source>
</evidence>
<comment type="caution">
    <text evidence="9">The sequence shown here is derived from an EMBL/GenBank/DDBJ whole genome shotgun (WGS) entry which is preliminary data.</text>
</comment>
<evidence type="ECO:0000313" key="3">
    <source>
        <dbReference type="EMBL" id="KAE9101827.1"/>
    </source>
</evidence>
<evidence type="ECO:0000313" key="4">
    <source>
        <dbReference type="EMBL" id="KAE9101927.1"/>
    </source>
</evidence>
<dbReference type="EMBL" id="QXGF01000951">
    <property type="protein sequence ID" value="KAE8934035.1"/>
    <property type="molecule type" value="Genomic_DNA"/>
</dbReference>
<accession>A0A6A4DAS1</accession>
<dbReference type="EMBL" id="QXGC01000857">
    <property type="protein sequence ID" value="KAE9218675.1"/>
    <property type="molecule type" value="Genomic_DNA"/>
</dbReference>
<dbReference type="EMBL" id="QXGE01000864">
    <property type="protein sequence ID" value="KAE9302174.1"/>
    <property type="molecule type" value="Genomic_DNA"/>
</dbReference>
<dbReference type="Proteomes" id="UP000441208">
    <property type="component" value="Unassembled WGS sequence"/>
</dbReference>
<proteinExistence type="predicted"/>
<dbReference type="AlphaFoldDB" id="A0A6A4DAS1"/>
<reference evidence="10 11" key="1">
    <citation type="submission" date="2018-08" db="EMBL/GenBank/DDBJ databases">
        <title>Genomic investigation of the strawberry pathogen Phytophthora fragariae indicates pathogenicity is determined by transcriptional variation in three key races.</title>
        <authorList>
            <person name="Adams T.M."/>
            <person name="Armitage A.D."/>
            <person name="Sobczyk M.K."/>
            <person name="Bates H.J."/>
            <person name="Dunwell J.M."/>
            <person name="Nellist C.F."/>
            <person name="Harrison R.J."/>
        </authorList>
    </citation>
    <scope>NUCLEOTIDE SEQUENCE [LARGE SCALE GENOMIC DNA]</scope>
    <source>
        <strain evidence="9 12">A4</strain>
        <strain evidence="8 13">BC-1</strain>
        <strain evidence="7 16">BC-23</strain>
        <strain evidence="6 11">NOV-27</strain>
        <strain evidence="5 14">NOV-5</strain>
        <strain evidence="3 15">NOV-71</strain>
        <strain evidence="2 10">NOV-9</strain>
        <strain evidence="4 17">ONT-3</strain>
    </source>
</reference>
<dbReference type="EMBL" id="QXGD01000944">
    <property type="protein sequence ID" value="KAE9219489.1"/>
    <property type="molecule type" value="Genomic_DNA"/>
</dbReference>
<evidence type="ECO:0000313" key="16">
    <source>
        <dbReference type="Proteomes" id="UP000476176"/>
    </source>
</evidence>
<keyword evidence="1" id="KW-0732">Signal</keyword>
<evidence type="ECO:0000313" key="8">
    <source>
        <dbReference type="EMBL" id="KAE9219489.1"/>
    </source>
</evidence>